<evidence type="ECO:0000313" key="5">
    <source>
        <dbReference type="Ensembl" id="ENSCCRP00020101419.1"/>
    </source>
</evidence>
<sequence>MDNYRPISKLSVLAKIFESLVSDQLKDFLIVNNILIPFQSGFRKGYSTITAATKVVDDIVSAIDCKESCAALFIHLSKAFDTVDHAILLKRLSKIGMSDNAIERFKNYLSSRYQCVTCEGIKSGEAELMVGVPQGSILGPLLFTIYINDICTNVDVAAHLYADDTIIYSTARSPYEALNKLQDAFTVLQKNLLKLKLVLNSKKTKFMLFTHSRNVQDLPQIITLYNQKIERVSCYNYLGFLLDEKLTFNPHVDKLVKKLRVKLRFYYGNKACFNLKARKELVAATFLSVVDYGDILYMHAAKSVLRSLDSVYHSALRFVTKAEYFTHHCSLYSLSGWPPLSIRRQHHWLIFIYKAVLGLLPSYILVFSFVENNRYNLRSNNSILFTTPAVKSEFGKIAFRYNAPSTWNALQKQLKISTIIPLNDFKLYVAETFS</sequence>
<dbReference type="InterPro" id="IPR043128">
    <property type="entry name" value="Rev_trsase/Diguanyl_cyclase"/>
</dbReference>
<accession>A0A8C2Q2T0</accession>
<dbReference type="Gene3D" id="3.30.70.270">
    <property type="match status" value="1"/>
</dbReference>
<feature type="transmembrane region" description="Helical" evidence="3">
    <location>
        <begin position="348"/>
        <end position="370"/>
    </location>
</feature>
<keyword evidence="3" id="KW-0812">Transmembrane</keyword>
<comment type="similarity">
    <text evidence="1">Belongs to the beta type-B retroviral polymerase family. HERV class-II K(HML-2) pol subfamily.</text>
</comment>
<dbReference type="InterPro" id="IPR000477">
    <property type="entry name" value="RT_dom"/>
</dbReference>
<keyword evidence="3" id="KW-1133">Transmembrane helix</keyword>
<dbReference type="Proteomes" id="UP000694701">
    <property type="component" value="Unplaced"/>
</dbReference>
<evidence type="ECO:0000256" key="1">
    <source>
        <dbReference type="ARBA" id="ARBA00010879"/>
    </source>
</evidence>
<dbReference type="Ensembl" id="ENSCCRT00020110879.1">
    <property type="protein sequence ID" value="ENSCCRP00020101419.1"/>
    <property type="gene ID" value="ENSCCRG00020046529.1"/>
</dbReference>
<dbReference type="AlphaFoldDB" id="A0A8C2Q2T0"/>
<name>A0A8C2Q2T0_CYPCA</name>
<keyword evidence="3" id="KW-0472">Membrane</keyword>
<evidence type="ECO:0000256" key="2">
    <source>
        <dbReference type="ARBA" id="ARBA00012180"/>
    </source>
</evidence>
<dbReference type="EC" id="3.1.26.4" evidence="2"/>
<dbReference type="InterPro" id="IPR043502">
    <property type="entry name" value="DNA/RNA_pol_sf"/>
</dbReference>
<dbReference type="CDD" id="cd01650">
    <property type="entry name" value="RT_nLTR_like"/>
    <property type="match status" value="1"/>
</dbReference>
<feature type="domain" description="Reverse transcriptase" evidence="4">
    <location>
        <begin position="1"/>
        <end position="242"/>
    </location>
</feature>
<evidence type="ECO:0000256" key="3">
    <source>
        <dbReference type="SAM" id="Phobius"/>
    </source>
</evidence>
<organism evidence="5 6">
    <name type="scientific">Cyprinus carpio</name>
    <name type="common">Common carp</name>
    <dbReference type="NCBI Taxonomy" id="7962"/>
    <lineage>
        <taxon>Eukaryota</taxon>
        <taxon>Metazoa</taxon>
        <taxon>Chordata</taxon>
        <taxon>Craniata</taxon>
        <taxon>Vertebrata</taxon>
        <taxon>Euteleostomi</taxon>
        <taxon>Actinopterygii</taxon>
        <taxon>Neopterygii</taxon>
        <taxon>Teleostei</taxon>
        <taxon>Ostariophysi</taxon>
        <taxon>Cypriniformes</taxon>
        <taxon>Cyprinidae</taxon>
        <taxon>Cyprininae</taxon>
        <taxon>Cyprinus</taxon>
    </lineage>
</organism>
<dbReference type="Pfam" id="PF00078">
    <property type="entry name" value="RVT_1"/>
    <property type="match status" value="1"/>
</dbReference>
<dbReference type="PROSITE" id="PS50878">
    <property type="entry name" value="RT_POL"/>
    <property type="match status" value="1"/>
</dbReference>
<evidence type="ECO:0000313" key="6">
    <source>
        <dbReference type="Proteomes" id="UP000694701"/>
    </source>
</evidence>
<dbReference type="GO" id="GO:0004523">
    <property type="term" value="F:RNA-DNA hybrid ribonuclease activity"/>
    <property type="evidence" value="ECO:0007669"/>
    <property type="project" value="UniProtKB-EC"/>
</dbReference>
<evidence type="ECO:0000259" key="4">
    <source>
        <dbReference type="PROSITE" id="PS50878"/>
    </source>
</evidence>
<dbReference type="SUPFAM" id="SSF56672">
    <property type="entry name" value="DNA/RNA polymerases"/>
    <property type="match status" value="2"/>
</dbReference>
<reference evidence="5" key="1">
    <citation type="submission" date="2025-08" db="UniProtKB">
        <authorList>
            <consortium name="Ensembl"/>
        </authorList>
    </citation>
    <scope>IDENTIFICATION</scope>
</reference>
<proteinExistence type="inferred from homology"/>
<dbReference type="PANTHER" id="PTHR33332">
    <property type="entry name" value="REVERSE TRANSCRIPTASE DOMAIN-CONTAINING PROTEIN"/>
    <property type="match status" value="1"/>
</dbReference>
<protein>
    <recommendedName>
        <fullName evidence="2">ribonuclease H</fullName>
        <ecNumber evidence="2">3.1.26.4</ecNumber>
    </recommendedName>
</protein>